<evidence type="ECO:0000256" key="5">
    <source>
        <dbReference type="ARBA" id="ARBA00023136"/>
    </source>
</evidence>
<keyword evidence="3 6" id="KW-0812">Transmembrane</keyword>
<sequence length="411" mass="42871">MTTETTETTKRRPHVLRDRNAALFLSVVVVSGFGTTALWLTAGIWVKDLTGSDSLAALTTFCMWLPVLAGPLLGAVADRFRRRPLLVSVNLATALLLVSLVAVDTPDRVWILFVVLFLYGMAGTLTDAAESALVATAVDRSLLGDFNGLRMTAQEGTKLLAPLAGAALFTRFGGLPVALLDALTFALAAWLIVRLRLRVREDVKPQRTEGNWADGARHLWRSPVLRPLVLAASATMVLSGLNGAMIFTVVDKGLGRSPAYTGVLYAVQGAGTVLVGVLAGPLLRRMPERVLAAAGIALFAVSTAVRALPYDAAVLASSAGVGLGLPCVLIVALTAVQRETPDALLGRTSATATSLVYGPMTAAIALGSGLVAVLDHRWVLAGVGAAGAVTALGLGLAFGFRSTNRRTTAIT</sequence>
<dbReference type="AlphaFoldDB" id="A0A918WXR6"/>
<evidence type="ECO:0000313" key="8">
    <source>
        <dbReference type="Proteomes" id="UP000638353"/>
    </source>
</evidence>
<dbReference type="Gene3D" id="1.20.1250.20">
    <property type="entry name" value="MFS general substrate transporter like domains"/>
    <property type="match status" value="1"/>
</dbReference>
<proteinExistence type="predicted"/>
<dbReference type="PANTHER" id="PTHR23513:SF6">
    <property type="entry name" value="MAJOR FACILITATOR SUPERFAMILY ASSOCIATED DOMAIN-CONTAINING PROTEIN"/>
    <property type="match status" value="1"/>
</dbReference>
<comment type="caution">
    <text evidence="7">The sequence shown here is derived from an EMBL/GenBank/DDBJ whole genome shotgun (WGS) entry which is preliminary data.</text>
</comment>
<evidence type="ECO:0000313" key="7">
    <source>
        <dbReference type="EMBL" id="GHC93740.1"/>
    </source>
</evidence>
<feature type="transmembrane region" description="Helical" evidence="6">
    <location>
        <begin position="348"/>
        <end position="372"/>
    </location>
</feature>
<evidence type="ECO:0000256" key="4">
    <source>
        <dbReference type="ARBA" id="ARBA00022989"/>
    </source>
</evidence>
<accession>A0A918WXR6</accession>
<name>A0A918WXR6_9ACTN</name>
<gene>
    <name evidence="7" type="ORF">GCM10010334_31160</name>
</gene>
<comment type="subcellular location">
    <subcellularLocation>
        <location evidence="1">Cell membrane</location>
        <topology evidence="1">Multi-pass membrane protein</topology>
    </subcellularLocation>
</comment>
<feature type="transmembrane region" description="Helical" evidence="6">
    <location>
        <begin position="378"/>
        <end position="400"/>
    </location>
</feature>
<evidence type="ECO:0000256" key="1">
    <source>
        <dbReference type="ARBA" id="ARBA00004651"/>
    </source>
</evidence>
<keyword evidence="4 6" id="KW-1133">Transmembrane helix</keyword>
<dbReference type="SUPFAM" id="SSF103473">
    <property type="entry name" value="MFS general substrate transporter"/>
    <property type="match status" value="1"/>
</dbReference>
<dbReference type="Proteomes" id="UP000638353">
    <property type="component" value="Unassembled WGS sequence"/>
</dbReference>
<feature type="transmembrane region" description="Helical" evidence="6">
    <location>
        <begin position="290"/>
        <end position="308"/>
    </location>
</feature>
<protein>
    <submittedName>
        <fullName evidence="7">MFS transporter</fullName>
    </submittedName>
</protein>
<reference evidence="7" key="2">
    <citation type="submission" date="2020-09" db="EMBL/GenBank/DDBJ databases">
        <authorList>
            <person name="Sun Q."/>
            <person name="Ohkuma M."/>
        </authorList>
    </citation>
    <scope>NUCLEOTIDE SEQUENCE</scope>
    <source>
        <strain evidence="7">JCM 4637</strain>
    </source>
</reference>
<dbReference type="GO" id="GO:0005886">
    <property type="term" value="C:plasma membrane"/>
    <property type="evidence" value="ECO:0007669"/>
    <property type="project" value="UniProtKB-SubCell"/>
</dbReference>
<feature type="transmembrane region" description="Helical" evidence="6">
    <location>
        <begin position="85"/>
        <end position="103"/>
    </location>
</feature>
<dbReference type="RefSeq" id="WP_189821499.1">
    <property type="nucleotide sequence ID" value="NZ_BMVC01000005.1"/>
</dbReference>
<dbReference type="EMBL" id="BMVC01000005">
    <property type="protein sequence ID" value="GHC93740.1"/>
    <property type="molecule type" value="Genomic_DNA"/>
</dbReference>
<feature type="transmembrane region" description="Helical" evidence="6">
    <location>
        <begin position="21"/>
        <end position="42"/>
    </location>
</feature>
<dbReference type="PANTHER" id="PTHR23513">
    <property type="entry name" value="INTEGRAL MEMBRANE EFFLUX PROTEIN-RELATED"/>
    <property type="match status" value="1"/>
</dbReference>
<evidence type="ECO:0000256" key="6">
    <source>
        <dbReference type="SAM" id="Phobius"/>
    </source>
</evidence>
<feature type="transmembrane region" description="Helical" evidence="6">
    <location>
        <begin position="178"/>
        <end position="197"/>
    </location>
</feature>
<feature type="transmembrane region" description="Helical" evidence="6">
    <location>
        <begin position="314"/>
        <end position="336"/>
    </location>
</feature>
<dbReference type="InterPro" id="IPR036259">
    <property type="entry name" value="MFS_trans_sf"/>
</dbReference>
<dbReference type="Pfam" id="PF07690">
    <property type="entry name" value="MFS_1"/>
    <property type="match status" value="1"/>
</dbReference>
<keyword evidence="2" id="KW-1003">Cell membrane</keyword>
<evidence type="ECO:0000256" key="2">
    <source>
        <dbReference type="ARBA" id="ARBA00022475"/>
    </source>
</evidence>
<feature type="transmembrane region" description="Helical" evidence="6">
    <location>
        <begin position="228"/>
        <end position="250"/>
    </location>
</feature>
<feature type="transmembrane region" description="Helical" evidence="6">
    <location>
        <begin position="54"/>
        <end position="73"/>
    </location>
</feature>
<keyword evidence="5 6" id="KW-0472">Membrane</keyword>
<organism evidence="7 8">
    <name type="scientific">Streptomyces finlayi</name>
    <dbReference type="NCBI Taxonomy" id="67296"/>
    <lineage>
        <taxon>Bacteria</taxon>
        <taxon>Bacillati</taxon>
        <taxon>Actinomycetota</taxon>
        <taxon>Actinomycetes</taxon>
        <taxon>Kitasatosporales</taxon>
        <taxon>Streptomycetaceae</taxon>
        <taxon>Streptomyces</taxon>
    </lineage>
</organism>
<dbReference type="GO" id="GO:0022857">
    <property type="term" value="F:transmembrane transporter activity"/>
    <property type="evidence" value="ECO:0007669"/>
    <property type="project" value="InterPro"/>
</dbReference>
<dbReference type="InterPro" id="IPR011701">
    <property type="entry name" value="MFS"/>
</dbReference>
<reference evidence="7" key="1">
    <citation type="journal article" date="2014" name="Int. J. Syst. Evol. Microbiol.">
        <title>Complete genome sequence of Corynebacterium casei LMG S-19264T (=DSM 44701T), isolated from a smear-ripened cheese.</title>
        <authorList>
            <consortium name="US DOE Joint Genome Institute (JGI-PGF)"/>
            <person name="Walter F."/>
            <person name="Albersmeier A."/>
            <person name="Kalinowski J."/>
            <person name="Ruckert C."/>
        </authorList>
    </citation>
    <scope>NUCLEOTIDE SEQUENCE</scope>
    <source>
        <strain evidence="7">JCM 4637</strain>
    </source>
</reference>
<dbReference type="CDD" id="cd06173">
    <property type="entry name" value="MFS_MefA_like"/>
    <property type="match status" value="1"/>
</dbReference>
<feature type="transmembrane region" description="Helical" evidence="6">
    <location>
        <begin position="262"/>
        <end position="283"/>
    </location>
</feature>
<evidence type="ECO:0000256" key="3">
    <source>
        <dbReference type="ARBA" id="ARBA00022692"/>
    </source>
</evidence>